<name>A0A1J9R7V0_9PEZI</name>
<evidence type="ECO:0000259" key="9">
    <source>
        <dbReference type="PROSITE" id="PS51846"/>
    </source>
</evidence>
<dbReference type="GO" id="GO:0005737">
    <property type="term" value="C:cytoplasm"/>
    <property type="evidence" value="ECO:0007669"/>
    <property type="project" value="TreeGrafter"/>
</dbReference>
<evidence type="ECO:0000256" key="8">
    <source>
        <dbReference type="SAM" id="Phobius"/>
    </source>
</evidence>
<feature type="region of interest" description="Disordered" evidence="7">
    <location>
        <begin position="579"/>
        <end position="772"/>
    </location>
</feature>
<feature type="compositionally biased region" description="Low complexity" evidence="7">
    <location>
        <begin position="690"/>
        <end position="707"/>
    </location>
</feature>
<feature type="transmembrane region" description="Helical" evidence="8">
    <location>
        <begin position="64"/>
        <end position="90"/>
    </location>
</feature>
<feature type="region of interest" description="Disordered" evidence="7">
    <location>
        <begin position="411"/>
        <end position="452"/>
    </location>
</feature>
<feature type="compositionally biased region" description="Basic residues" evidence="7">
    <location>
        <begin position="756"/>
        <end position="772"/>
    </location>
</feature>
<protein>
    <submittedName>
        <fullName evidence="10">Cbs domain-containing protein</fullName>
    </submittedName>
</protein>
<evidence type="ECO:0000256" key="3">
    <source>
        <dbReference type="ARBA" id="ARBA00022737"/>
    </source>
</evidence>
<dbReference type="GeneID" id="31009651"/>
<feature type="compositionally biased region" description="Basic and acidic residues" evidence="7">
    <location>
        <begin position="589"/>
        <end position="604"/>
    </location>
</feature>
<evidence type="ECO:0000256" key="2">
    <source>
        <dbReference type="ARBA" id="ARBA00022692"/>
    </source>
</evidence>
<feature type="region of interest" description="Disordered" evidence="7">
    <location>
        <begin position="465"/>
        <end position="486"/>
    </location>
</feature>
<feature type="transmembrane region" description="Helical" evidence="8">
    <location>
        <begin position="183"/>
        <end position="203"/>
    </location>
</feature>
<feature type="domain" description="CNNM transmembrane" evidence="9">
    <location>
        <begin position="62"/>
        <end position="248"/>
    </location>
</feature>
<gene>
    <name evidence="10" type="ORF">BKCO1_1000039</name>
</gene>
<dbReference type="STRING" id="236234.A0A1J9R7V0"/>
<accession>A0A1J9R7V0</accession>
<dbReference type="GO" id="GO:0010960">
    <property type="term" value="P:magnesium ion homeostasis"/>
    <property type="evidence" value="ECO:0007669"/>
    <property type="project" value="InterPro"/>
</dbReference>
<keyword evidence="5 6" id="KW-0472">Membrane</keyword>
<dbReference type="Proteomes" id="UP000183809">
    <property type="component" value="Unassembled WGS sequence"/>
</dbReference>
<feature type="compositionally biased region" description="Basic and acidic residues" evidence="7">
    <location>
        <begin position="417"/>
        <end position="428"/>
    </location>
</feature>
<evidence type="ECO:0000256" key="1">
    <source>
        <dbReference type="ARBA" id="ARBA00004141"/>
    </source>
</evidence>
<dbReference type="EMBL" id="MNUE01000010">
    <property type="protein sequence ID" value="OJD36672.1"/>
    <property type="molecule type" value="Genomic_DNA"/>
</dbReference>
<evidence type="ECO:0000313" key="10">
    <source>
        <dbReference type="EMBL" id="OJD36672.1"/>
    </source>
</evidence>
<dbReference type="PANTHER" id="PTHR12064:SF97">
    <property type="entry name" value="METAL TRANSPORTER CNNM-5"/>
    <property type="match status" value="1"/>
</dbReference>
<dbReference type="Pfam" id="PF01595">
    <property type="entry name" value="CNNM"/>
    <property type="match status" value="1"/>
</dbReference>
<reference evidence="10 11" key="1">
    <citation type="submission" date="2016-10" db="EMBL/GenBank/DDBJ databases">
        <title>Proteomics and genomics reveal pathogen-plant mechanisms compatible with a hemibiotrophic lifestyle of Diplodia corticola.</title>
        <authorList>
            <person name="Fernandes I."/>
            <person name="De Jonge R."/>
            <person name="Van De Peer Y."/>
            <person name="Devreese B."/>
            <person name="Alves A."/>
            <person name="Esteves A.C."/>
        </authorList>
    </citation>
    <scope>NUCLEOTIDE SEQUENCE [LARGE SCALE GENOMIC DNA]</scope>
    <source>
        <strain evidence="10 11">CBS 112549</strain>
    </source>
</reference>
<dbReference type="InterPro" id="IPR046342">
    <property type="entry name" value="CBS_dom_sf"/>
</dbReference>
<dbReference type="InterPro" id="IPR045095">
    <property type="entry name" value="ACDP"/>
</dbReference>
<evidence type="ECO:0000256" key="7">
    <source>
        <dbReference type="SAM" id="MobiDB-lite"/>
    </source>
</evidence>
<feature type="compositionally biased region" description="Low complexity" evidence="7">
    <location>
        <begin position="628"/>
        <end position="641"/>
    </location>
</feature>
<dbReference type="RefSeq" id="XP_020132932.1">
    <property type="nucleotide sequence ID" value="XM_020269392.1"/>
</dbReference>
<dbReference type="OrthoDB" id="5353557at2759"/>
<dbReference type="PROSITE" id="PS51846">
    <property type="entry name" value="CNNM"/>
    <property type="match status" value="1"/>
</dbReference>
<dbReference type="AlphaFoldDB" id="A0A1J9R7V0"/>
<proteinExistence type="predicted"/>
<feature type="compositionally biased region" description="Polar residues" evidence="7">
    <location>
        <begin position="728"/>
        <end position="746"/>
    </location>
</feature>
<evidence type="ECO:0000256" key="5">
    <source>
        <dbReference type="ARBA" id="ARBA00023136"/>
    </source>
</evidence>
<dbReference type="Gene3D" id="3.10.580.10">
    <property type="entry name" value="CBS-domain"/>
    <property type="match status" value="1"/>
</dbReference>
<dbReference type="CDD" id="cd04590">
    <property type="entry name" value="CBS_pair_CorC_HlyC_assoc"/>
    <property type="match status" value="1"/>
</dbReference>
<dbReference type="InterPro" id="IPR002550">
    <property type="entry name" value="CNNM"/>
</dbReference>
<dbReference type="PANTHER" id="PTHR12064">
    <property type="entry name" value="METAL TRANSPORTER CNNM"/>
    <property type="match status" value="1"/>
</dbReference>
<dbReference type="FunFam" id="3.10.580.10:FF:000006">
    <property type="entry name" value="DUF21 and CBS domain protein"/>
    <property type="match status" value="1"/>
</dbReference>
<keyword evidence="3" id="KW-0677">Repeat</keyword>
<keyword evidence="11" id="KW-1185">Reference proteome</keyword>
<organism evidence="10 11">
    <name type="scientific">Diplodia corticola</name>
    <dbReference type="NCBI Taxonomy" id="236234"/>
    <lineage>
        <taxon>Eukaryota</taxon>
        <taxon>Fungi</taxon>
        <taxon>Dikarya</taxon>
        <taxon>Ascomycota</taxon>
        <taxon>Pezizomycotina</taxon>
        <taxon>Dothideomycetes</taxon>
        <taxon>Dothideomycetes incertae sedis</taxon>
        <taxon>Botryosphaeriales</taxon>
        <taxon>Botryosphaeriaceae</taxon>
        <taxon>Diplodia</taxon>
    </lineage>
</organism>
<keyword evidence="4 6" id="KW-1133">Transmembrane helix</keyword>
<evidence type="ECO:0000256" key="6">
    <source>
        <dbReference type="PROSITE-ProRule" id="PRU01193"/>
    </source>
</evidence>
<comment type="caution">
    <text evidence="10">The sequence shown here is derived from an EMBL/GenBank/DDBJ whole genome shotgun (WGS) entry which is preliminary data.</text>
</comment>
<comment type="subcellular location">
    <subcellularLocation>
        <location evidence="1">Membrane</location>
        <topology evidence="1">Multi-pass membrane protein</topology>
    </subcellularLocation>
</comment>
<dbReference type="InterPro" id="IPR044751">
    <property type="entry name" value="Ion_transp-like_CBS"/>
</dbReference>
<evidence type="ECO:0000313" key="11">
    <source>
        <dbReference type="Proteomes" id="UP000183809"/>
    </source>
</evidence>
<sequence>MSLVFARALASGPFAPNGLARVRPIALLSAGLLLSAVGHAAPLRKHVPVAVLADEDLPKDPADASLWIYLSVAVALVLLGGVFAGLTIALMGQDEIYLQVLAASGDGAERKNAARVLRLLKKGKHWVLVTLLLSNVITNETLPIVLDRSLGGGWPAVVSSTVLIVIFGEVVPQSICVRYGLPIGAWMSPIVLALMWIMCPVAWPTAKLLDYLLGEDHGTTYKKAGLKTLVTLHKTLGESPEERLNQDEVTIISAVLDLKEKPVGSIMTPMNDVFTMSADTVLDEKMMDNILSAGYSRIPIYQPDNPRNFVGMLLVKLLITYDPEDCKQVRDFSLATLPETRPETSCLDIVNFFQEGKSHMVLVSDFPGESYGALGVITLEDVIEELIGEEIIDESDVFIDVHKAIRRITPSPRNRVPKGEVVAERPEELDADETTGLLSESRRKSTDSSRVFGTSPQVKFLMRRSSSGHVSAGKAKPLGLRDGTSSELREHLKHLGPSNAASNPRSTRISTVKIKPSVGTIPEANVENGIGKSATAPAETDAHLKVGPTALQGGIGEGVLANSGSNAKDGAHAVATTYGAIGNNAPPADSERPSDRPLSKKSSKDNASNSSKKAKIVVDNRPFGEQRSNSSSTVGSIHSGSAPRSPHVGKSAVRSGSISENVIDVNGVKKMVLDVSSSSDDENERKGSSHSHGSSHKNWGSSSGHSGFVNVPSSSSKKPEREAKSAATDGQNDQNDADPNSGTGDSQVIPGESGTQKKKRKKRANKKKKGTW</sequence>
<feature type="transmembrane region" description="Helical" evidence="8">
    <location>
        <begin position="152"/>
        <end position="171"/>
    </location>
</feature>
<dbReference type="GO" id="GO:0016020">
    <property type="term" value="C:membrane"/>
    <property type="evidence" value="ECO:0007669"/>
    <property type="project" value="UniProtKB-SubCell"/>
</dbReference>
<dbReference type="GO" id="GO:0030026">
    <property type="term" value="P:intracellular manganese ion homeostasis"/>
    <property type="evidence" value="ECO:0007669"/>
    <property type="project" value="TreeGrafter"/>
</dbReference>
<evidence type="ECO:0000256" key="4">
    <source>
        <dbReference type="ARBA" id="ARBA00022989"/>
    </source>
</evidence>
<keyword evidence="2 6" id="KW-0812">Transmembrane</keyword>
<dbReference type="SUPFAM" id="SSF54631">
    <property type="entry name" value="CBS-domain pair"/>
    <property type="match status" value="1"/>
</dbReference>